<dbReference type="PANTHER" id="PTHR21294">
    <property type="entry name" value="ELECTRON TRANSFER FLAVOPROTEIN BETA-SUBUNIT"/>
    <property type="match status" value="1"/>
</dbReference>
<proteinExistence type="predicted"/>
<dbReference type="SUPFAM" id="SSF52402">
    <property type="entry name" value="Adenine nucleotide alpha hydrolases-like"/>
    <property type="match status" value="1"/>
</dbReference>
<dbReference type="GO" id="GO:0009055">
    <property type="term" value="F:electron transfer activity"/>
    <property type="evidence" value="ECO:0007669"/>
    <property type="project" value="InterPro"/>
</dbReference>
<keyword evidence="1" id="KW-0249">Electron transport</keyword>
<keyword evidence="4" id="KW-1185">Reference proteome</keyword>
<dbReference type="Gene3D" id="3.40.50.620">
    <property type="entry name" value="HUPs"/>
    <property type="match status" value="1"/>
</dbReference>
<feature type="domain" description="Electron transfer flavoprotein alpha/beta-subunit N-terminal" evidence="2">
    <location>
        <begin position="28"/>
        <end position="101"/>
    </location>
</feature>
<name>A0A7K1SVY2_9SPHI</name>
<evidence type="ECO:0000313" key="3">
    <source>
        <dbReference type="EMBL" id="MVN21454.1"/>
    </source>
</evidence>
<accession>A0A7K1SVY2</accession>
<protein>
    <recommendedName>
        <fullName evidence="2">Electron transfer flavoprotein alpha/beta-subunit N-terminal domain-containing protein</fullName>
    </recommendedName>
</protein>
<dbReference type="InterPro" id="IPR014730">
    <property type="entry name" value="ETF_a/b_N"/>
</dbReference>
<evidence type="ECO:0000259" key="2">
    <source>
        <dbReference type="Pfam" id="PF01012"/>
    </source>
</evidence>
<gene>
    <name evidence="3" type="ORF">GO621_07885</name>
</gene>
<dbReference type="InterPro" id="IPR014729">
    <property type="entry name" value="Rossmann-like_a/b/a_fold"/>
</dbReference>
<dbReference type="InterPro" id="IPR012255">
    <property type="entry name" value="ETF_b"/>
</dbReference>
<reference evidence="3 4" key="1">
    <citation type="submission" date="2019-12" db="EMBL/GenBank/DDBJ databases">
        <title>Mucilaginibacter sp. HMF7410 genome sequencing and assembly.</title>
        <authorList>
            <person name="Kang H."/>
            <person name="Cha I."/>
            <person name="Kim H."/>
            <person name="Joh K."/>
        </authorList>
    </citation>
    <scope>NUCLEOTIDE SEQUENCE [LARGE SCALE GENOMIC DNA]</scope>
    <source>
        <strain evidence="3 4">HMF7410</strain>
    </source>
</reference>
<dbReference type="Pfam" id="PF01012">
    <property type="entry name" value="ETF"/>
    <property type="match status" value="1"/>
</dbReference>
<dbReference type="EMBL" id="WPIK01000006">
    <property type="protein sequence ID" value="MVN21454.1"/>
    <property type="molecule type" value="Genomic_DNA"/>
</dbReference>
<dbReference type="AlphaFoldDB" id="A0A7K1SVY2"/>
<comment type="caution">
    <text evidence="3">The sequence shown here is derived from an EMBL/GenBank/DDBJ whole genome shotgun (WGS) entry which is preliminary data.</text>
</comment>
<organism evidence="3 4">
    <name type="scientific">Mucilaginibacter arboris</name>
    <dbReference type="NCBI Taxonomy" id="2682090"/>
    <lineage>
        <taxon>Bacteria</taxon>
        <taxon>Pseudomonadati</taxon>
        <taxon>Bacteroidota</taxon>
        <taxon>Sphingobacteriia</taxon>
        <taxon>Sphingobacteriales</taxon>
        <taxon>Sphingobacteriaceae</taxon>
        <taxon>Mucilaginibacter</taxon>
    </lineage>
</organism>
<keyword evidence="1" id="KW-0813">Transport</keyword>
<evidence type="ECO:0000256" key="1">
    <source>
        <dbReference type="ARBA" id="ARBA00022982"/>
    </source>
</evidence>
<dbReference type="Proteomes" id="UP000462014">
    <property type="component" value="Unassembled WGS sequence"/>
</dbReference>
<sequence>MNILVCISNVPDTTAKITFTDNNTQFNTSSMQFILSPYDKIAFSRAIDLEEKDKRTVTVIHVRTASAEPMIRKALAAGANDAVRINAVTEALKNYKTLALAN</sequence>
<evidence type="ECO:0000313" key="4">
    <source>
        <dbReference type="Proteomes" id="UP000462014"/>
    </source>
</evidence>